<feature type="binding site" evidence="11 12">
    <location>
        <position position="310"/>
    </location>
    <ligand>
        <name>S-adenosyl-L-methionine</name>
        <dbReference type="ChEBI" id="CHEBI:59789"/>
    </ligand>
</feature>
<dbReference type="OrthoDB" id="9804590at2"/>
<dbReference type="SUPFAM" id="SSF50249">
    <property type="entry name" value="Nucleic acid-binding proteins"/>
    <property type="match status" value="1"/>
</dbReference>
<accession>A0A0F6TRQ7</accession>
<dbReference type="Gene3D" id="3.40.50.150">
    <property type="entry name" value="Vaccinia Virus protein VP39"/>
    <property type="match status" value="1"/>
</dbReference>
<dbReference type="AlphaFoldDB" id="A0A0F6TRQ7"/>
<feature type="active site" description="Nucleophile" evidence="11 12">
    <location>
        <position position="405"/>
    </location>
</feature>
<keyword evidence="3 11" id="KW-0489">Methyltransferase</keyword>
<dbReference type="RefSeq" id="WP_046561496.1">
    <property type="nucleotide sequence ID" value="NZ_CP010975.1"/>
</dbReference>
<comment type="function">
    <text evidence="10 11">Catalyzes the formation of 5-methyl-uridine at position 1939 (m5U1939) in 23S rRNA.</text>
</comment>
<dbReference type="EMBL" id="CP010975">
    <property type="protein sequence ID" value="AKE52425.1"/>
    <property type="molecule type" value="Genomic_DNA"/>
</dbReference>
<evidence type="ECO:0000313" key="15">
    <source>
        <dbReference type="Proteomes" id="UP000034071"/>
    </source>
</evidence>
<evidence type="ECO:0000256" key="6">
    <source>
        <dbReference type="ARBA" id="ARBA00022723"/>
    </source>
</evidence>
<dbReference type="HOGENOM" id="CLU_014689_8_2_6"/>
<dbReference type="InterPro" id="IPR001566">
    <property type="entry name" value="23S_rRNA_MeTrfase_RlmD"/>
</dbReference>
<reference evidence="14 15" key="1">
    <citation type="submission" date="2015-02" db="EMBL/GenBank/DDBJ databases">
        <title>Complete genome sequence of Kangiella geojedonensis strain YCS-5T.</title>
        <authorList>
            <person name="Kim K.M."/>
        </authorList>
    </citation>
    <scope>NUCLEOTIDE SEQUENCE [LARGE SCALE GENOMIC DNA]</scope>
    <source>
        <strain evidence="14 15">YCS-5</strain>
    </source>
</reference>
<protein>
    <recommendedName>
        <fullName evidence="11">23S rRNA (uracil(1939)-C(5))-methyltransferase RlmD</fullName>
        <ecNumber evidence="11">2.1.1.190</ecNumber>
    </recommendedName>
    <alternativeName>
        <fullName evidence="11">23S rRNA(m5U1939)-methyltransferase</fullName>
    </alternativeName>
</protein>
<keyword evidence="1 11" id="KW-0004">4Fe-4S</keyword>
<dbReference type="Proteomes" id="UP000034071">
    <property type="component" value="Chromosome"/>
</dbReference>
<dbReference type="InterPro" id="IPR030390">
    <property type="entry name" value="MeTrfase_TrmA_AS"/>
</dbReference>
<dbReference type="Pfam" id="PF05958">
    <property type="entry name" value="tRNA_U5-meth_tr"/>
    <property type="match status" value="1"/>
</dbReference>
<evidence type="ECO:0000256" key="5">
    <source>
        <dbReference type="ARBA" id="ARBA00022691"/>
    </source>
</evidence>
<dbReference type="GO" id="GO:0051539">
    <property type="term" value="F:4 iron, 4 sulfur cluster binding"/>
    <property type="evidence" value="ECO:0007669"/>
    <property type="project" value="UniProtKB-KW"/>
</dbReference>
<dbReference type="NCBIfam" id="TIGR00479">
    <property type="entry name" value="rumA"/>
    <property type="match status" value="1"/>
</dbReference>
<dbReference type="SUPFAM" id="SSF53335">
    <property type="entry name" value="S-adenosyl-L-methionine-dependent methyltransferases"/>
    <property type="match status" value="1"/>
</dbReference>
<evidence type="ECO:0000256" key="4">
    <source>
        <dbReference type="ARBA" id="ARBA00022679"/>
    </source>
</evidence>
<evidence type="ECO:0000256" key="8">
    <source>
        <dbReference type="ARBA" id="ARBA00023014"/>
    </source>
</evidence>
<dbReference type="PROSITE" id="PS01230">
    <property type="entry name" value="TRMA_1"/>
    <property type="match status" value="1"/>
</dbReference>
<evidence type="ECO:0000256" key="10">
    <source>
        <dbReference type="ARBA" id="ARBA00059995"/>
    </source>
</evidence>
<feature type="binding site" evidence="11">
    <location>
        <position position="171"/>
    </location>
    <ligand>
        <name>[4Fe-4S] cluster</name>
        <dbReference type="ChEBI" id="CHEBI:49883"/>
    </ligand>
</feature>
<dbReference type="HAMAP" id="MF_01010">
    <property type="entry name" value="23SrRNA_methyltr_RlmD"/>
    <property type="match status" value="1"/>
</dbReference>
<dbReference type="PROSITE" id="PS51687">
    <property type="entry name" value="SAM_MT_RNA_M5U"/>
    <property type="match status" value="1"/>
</dbReference>
<dbReference type="GO" id="GO:0070475">
    <property type="term" value="P:rRNA base methylation"/>
    <property type="evidence" value="ECO:0007669"/>
    <property type="project" value="TreeGrafter"/>
</dbReference>
<dbReference type="GO" id="GO:0005506">
    <property type="term" value="F:iron ion binding"/>
    <property type="evidence" value="ECO:0007669"/>
    <property type="project" value="UniProtKB-UniRule"/>
</dbReference>
<feature type="binding site" evidence="11">
    <location>
        <position position="79"/>
    </location>
    <ligand>
        <name>[4Fe-4S] cluster</name>
        <dbReference type="ChEBI" id="CHEBI:49883"/>
    </ligand>
</feature>
<organism evidence="14 15">
    <name type="scientific">Kangiella geojedonensis</name>
    <dbReference type="NCBI Taxonomy" id="914150"/>
    <lineage>
        <taxon>Bacteria</taxon>
        <taxon>Pseudomonadati</taxon>
        <taxon>Pseudomonadota</taxon>
        <taxon>Gammaproteobacteria</taxon>
        <taxon>Kangiellales</taxon>
        <taxon>Kangiellaceae</taxon>
        <taxon>Kangiella</taxon>
    </lineage>
</organism>
<comment type="catalytic activity">
    <reaction evidence="9 11">
        <text>uridine(1939) in 23S rRNA + S-adenosyl-L-methionine = 5-methyluridine(1939) in 23S rRNA + S-adenosyl-L-homocysteine + H(+)</text>
        <dbReference type="Rhea" id="RHEA:42908"/>
        <dbReference type="Rhea" id="RHEA-COMP:10278"/>
        <dbReference type="Rhea" id="RHEA-COMP:10279"/>
        <dbReference type="ChEBI" id="CHEBI:15378"/>
        <dbReference type="ChEBI" id="CHEBI:57856"/>
        <dbReference type="ChEBI" id="CHEBI:59789"/>
        <dbReference type="ChEBI" id="CHEBI:65315"/>
        <dbReference type="ChEBI" id="CHEBI:74447"/>
        <dbReference type="EC" id="2.1.1.190"/>
    </reaction>
</comment>
<dbReference type="PANTHER" id="PTHR11061">
    <property type="entry name" value="RNA M5U METHYLTRANSFERASE"/>
    <property type="match status" value="1"/>
</dbReference>
<dbReference type="PROSITE" id="PS01231">
    <property type="entry name" value="TRMA_2"/>
    <property type="match status" value="1"/>
</dbReference>
<dbReference type="KEGG" id="kge:TQ33_1478"/>
<keyword evidence="5 11" id="KW-0949">S-adenosyl-L-methionine</keyword>
<comment type="similarity">
    <text evidence="11">Belongs to the class I-like SAM-binding methyltransferase superfamily. RNA M5U methyltransferase family. RlmD subfamily.</text>
</comment>
<dbReference type="NCBIfam" id="NF009639">
    <property type="entry name" value="PRK13168.1"/>
    <property type="match status" value="1"/>
</dbReference>
<dbReference type="FunFam" id="3.40.50.150:FF:000009">
    <property type="entry name" value="23S rRNA (Uracil(1939)-C(5))-methyltransferase RlmD"/>
    <property type="match status" value="1"/>
</dbReference>
<feature type="binding site" evidence="11">
    <location>
        <position position="315"/>
    </location>
    <ligand>
        <name>S-adenosyl-L-methionine</name>
        <dbReference type="ChEBI" id="CHEBI:59789"/>
    </ligand>
</feature>
<dbReference type="InterPro" id="IPR029063">
    <property type="entry name" value="SAM-dependent_MTases_sf"/>
</dbReference>
<dbReference type="STRING" id="914150.TQ33_1478"/>
<keyword evidence="15" id="KW-1185">Reference proteome</keyword>
<keyword evidence="6 11" id="KW-0479">Metal-binding</keyword>
<evidence type="ECO:0000313" key="14">
    <source>
        <dbReference type="EMBL" id="AKE52425.1"/>
    </source>
</evidence>
<dbReference type="InterPro" id="IPR010280">
    <property type="entry name" value="U5_MeTrfase_fam"/>
</dbReference>
<evidence type="ECO:0000256" key="11">
    <source>
        <dbReference type="HAMAP-Rule" id="MF_01010"/>
    </source>
</evidence>
<dbReference type="GO" id="GO:0003723">
    <property type="term" value="F:RNA binding"/>
    <property type="evidence" value="ECO:0007669"/>
    <property type="project" value="InterPro"/>
</dbReference>
<evidence type="ECO:0000256" key="12">
    <source>
        <dbReference type="PROSITE-ProRule" id="PRU01024"/>
    </source>
</evidence>
<dbReference type="EC" id="2.1.1.190" evidence="11"/>
<keyword evidence="2 11" id="KW-0698">rRNA processing</keyword>
<dbReference type="CDD" id="cd02440">
    <property type="entry name" value="AdoMet_MTases"/>
    <property type="match status" value="1"/>
</dbReference>
<gene>
    <name evidence="11" type="primary">rlmD</name>
    <name evidence="14" type="ORF">TQ33_1478</name>
</gene>
<evidence type="ECO:0000256" key="7">
    <source>
        <dbReference type="ARBA" id="ARBA00023004"/>
    </source>
</evidence>
<feature type="binding site" evidence="11 12">
    <location>
        <position position="281"/>
    </location>
    <ligand>
        <name>S-adenosyl-L-methionine</name>
        <dbReference type="ChEBI" id="CHEBI:59789"/>
    </ligand>
</feature>
<evidence type="ECO:0000256" key="2">
    <source>
        <dbReference type="ARBA" id="ARBA00022552"/>
    </source>
</evidence>
<name>A0A0F6TRQ7_9GAMM</name>
<evidence type="ECO:0000256" key="1">
    <source>
        <dbReference type="ARBA" id="ARBA00022485"/>
    </source>
</evidence>
<keyword evidence="7 11" id="KW-0408">Iron</keyword>
<dbReference type="PATRIC" id="fig|914150.5.peg.1496"/>
<dbReference type="InterPro" id="IPR030391">
    <property type="entry name" value="MeTrfase_TrmA_CS"/>
</dbReference>
<keyword evidence="8 11" id="KW-0411">Iron-sulfur</keyword>
<sequence>MARRRRRKALPKDPVRAEVHAFSHEGRGIASVDGKTVFIDNALLGEDVSFIYTEKRGKFDEGVAEEIHVASENRVTPPCIHADICGGCSLQHMSNPAQITHKQSVLVEQLKHFGQYDLENDDYELVEPMQAEVLGYRRKARLGVKFVPKKGGALVGFREKRSSFLATIDSCEVLDPRVGQLITPLKNMISELDTNNKTAQLEVAMGDDQVALVVRHLEPLSEKDHGMWVEFGKKHGLYIYLQPKGPKTVHKIYGPEEKDWLSYKLDDYGVELLFHPMDFTQVNASINQQMVKRAIDWLEPSKDDRILDLFCGLGNFTIPLATQVQNVVGVEGSEEMVERGGMNAKHNNLDNVKFYATDLQADFTQEDWAQEGFNKVLIDPPRSGALDVVQNIARFNPERIVYVSCNPATLARDSGELKERGYKLVKAGVMDMFPHTAHTESIALFQKV</sequence>
<feature type="binding site" evidence="11 12">
    <location>
        <position position="379"/>
    </location>
    <ligand>
        <name>S-adenosyl-L-methionine</name>
        <dbReference type="ChEBI" id="CHEBI:59789"/>
    </ligand>
</feature>
<dbReference type="GO" id="GO:0070041">
    <property type="term" value="F:rRNA (uridine-C5-)-methyltransferase activity"/>
    <property type="evidence" value="ECO:0007669"/>
    <property type="project" value="UniProtKB-UniRule"/>
</dbReference>
<feature type="binding site" evidence="11">
    <location>
        <position position="88"/>
    </location>
    <ligand>
        <name>[4Fe-4S] cluster</name>
        <dbReference type="ChEBI" id="CHEBI:49883"/>
    </ligand>
</feature>
<evidence type="ECO:0000256" key="13">
    <source>
        <dbReference type="PROSITE-ProRule" id="PRU10015"/>
    </source>
</evidence>
<feature type="binding site" evidence="11 12">
    <location>
        <position position="331"/>
    </location>
    <ligand>
        <name>S-adenosyl-L-methionine</name>
        <dbReference type="ChEBI" id="CHEBI:59789"/>
    </ligand>
</feature>
<dbReference type="Gene3D" id="2.40.50.1070">
    <property type="match status" value="1"/>
</dbReference>
<dbReference type="InterPro" id="IPR012340">
    <property type="entry name" value="NA-bd_OB-fold"/>
</dbReference>
<feature type="binding site" evidence="11">
    <location>
        <position position="358"/>
    </location>
    <ligand>
        <name>S-adenosyl-L-methionine</name>
        <dbReference type="ChEBI" id="CHEBI:59789"/>
    </ligand>
</feature>
<dbReference type="PANTHER" id="PTHR11061:SF49">
    <property type="entry name" value="23S RRNA (URACIL(1939)-C(5))-METHYLTRANSFERASE RLMD"/>
    <property type="match status" value="1"/>
</dbReference>
<evidence type="ECO:0000256" key="3">
    <source>
        <dbReference type="ARBA" id="ARBA00022603"/>
    </source>
</evidence>
<evidence type="ECO:0000256" key="9">
    <source>
        <dbReference type="ARBA" id="ARBA00052756"/>
    </source>
</evidence>
<proteinExistence type="inferred from homology"/>
<dbReference type="Gene3D" id="2.40.50.140">
    <property type="entry name" value="Nucleic acid-binding proteins"/>
    <property type="match status" value="1"/>
</dbReference>
<keyword evidence="4 11" id="KW-0808">Transferase</keyword>
<feature type="binding site" evidence="11">
    <location>
        <position position="85"/>
    </location>
    <ligand>
        <name>[4Fe-4S] cluster</name>
        <dbReference type="ChEBI" id="CHEBI:49883"/>
    </ligand>
</feature>
<feature type="active site" evidence="13">
    <location>
        <position position="405"/>
    </location>
</feature>